<gene>
    <name evidence="2" type="ORF">HDC07437</name>
</gene>
<feature type="chain" id="PRO_5004275867" evidence="1">
    <location>
        <begin position="25"/>
        <end position="166"/>
    </location>
</feature>
<proteinExistence type="predicted"/>
<name>Q6IM62_DROME</name>
<evidence type="ECO:0000256" key="1">
    <source>
        <dbReference type="SAM" id="SignalP"/>
    </source>
</evidence>
<accession>Q6IM62</accession>
<organism evidence="2">
    <name type="scientific">Drosophila melanogaster</name>
    <name type="common">Fruit fly</name>
    <dbReference type="NCBI Taxonomy" id="7227"/>
    <lineage>
        <taxon>Eukaryota</taxon>
        <taxon>Metazoa</taxon>
        <taxon>Ecdysozoa</taxon>
        <taxon>Arthropoda</taxon>
        <taxon>Hexapoda</taxon>
        <taxon>Insecta</taxon>
        <taxon>Pterygota</taxon>
        <taxon>Neoptera</taxon>
        <taxon>Endopterygota</taxon>
        <taxon>Diptera</taxon>
        <taxon>Brachycera</taxon>
        <taxon>Muscomorpha</taxon>
        <taxon>Ephydroidea</taxon>
        <taxon>Drosophilidae</taxon>
        <taxon>Drosophila</taxon>
        <taxon>Sophophora</taxon>
    </lineage>
</organism>
<sequence length="166" mass="18220">MAGGPFALLLATFVSFAMHRLILTLNLKCFMQQHREDSVATHAGAPSHMGDMEMWVPGTEKLGNWVFLGSGILQGHRVLAVVWSSASVAPACNYLFTALSSSPRAMSFVLHLVPCNKLSYQVSLIISAAIKESESQTPRPKDENVLQQQVLHMKIIRFINSPLATD</sequence>
<reference evidence="2" key="1">
    <citation type="journal article" date="2003" name="Genome Biol.">
        <title>An integrated gene annotation and transcriptional profiling approach towards the full gene content of the Drosophila genome.</title>
        <authorList>
            <person name="Hild M."/>
            <person name="Beckmann B."/>
            <person name="Haas S.A."/>
            <person name="Koch B."/>
            <person name="Solovyev V."/>
            <person name="Busold C."/>
            <person name="Fellenberg K."/>
            <person name="Boutros M."/>
            <person name="Vingron M."/>
            <person name="Sauer F."/>
            <person name="Hoheisel J.D."/>
            <person name="Paro R."/>
        </authorList>
    </citation>
    <scope>NUCLEOTIDE SEQUENCE</scope>
</reference>
<evidence type="ECO:0000313" key="2">
    <source>
        <dbReference type="EMBL" id="DAA02648.1"/>
    </source>
</evidence>
<dbReference type="EMBL" id="BK001804">
    <property type="protein sequence ID" value="DAA02648.1"/>
    <property type="molecule type" value="Genomic_DNA"/>
</dbReference>
<dbReference type="AlphaFoldDB" id="Q6IM62"/>
<keyword evidence="1" id="KW-0732">Signal</keyword>
<protein>
    <submittedName>
        <fullName evidence="2">HDC07437</fullName>
    </submittedName>
</protein>
<feature type="signal peptide" evidence="1">
    <location>
        <begin position="1"/>
        <end position="24"/>
    </location>
</feature>